<dbReference type="Gene3D" id="3.40.630.30">
    <property type="match status" value="1"/>
</dbReference>
<gene>
    <name evidence="10" type="ORF">Pmani_010777</name>
</gene>
<name>A0AAE1UGC6_9EUCA</name>
<keyword evidence="11" id="KW-1185">Reference proteome</keyword>
<dbReference type="PANTHER" id="PTHR13170">
    <property type="entry name" value="O-GLCNACASE"/>
    <property type="match status" value="1"/>
</dbReference>
<dbReference type="InterPro" id="IPR011496">
    <property type="entry name" value="O-GlcNAcase_cat"/>
</dbReference>
<evidence type="ECO:0000256" key="2">
    <source>
        <dbReference type="ARBA" id="ARBA00023295"/>
    </source>
</evidence>
<dbReference type="PROSITE" id="PS52009">
    <property type="entry name" value="GH84"/>
    <property type="match status" value="1"/>
</dbReference>
<dbReference type="AlphaFoldDB" id="A0AAE1UGC6"/>
<dbReference type="InterPro" id="IPR051822">
    <property type="entry name" value="Glycosyl_Hydrolase_84"/>
</dbReference>
<keyword evidence="1" id="KW-0378">Hydrolase</keyword>
<dbReference type="PANTHER" id="PTHR13170:SF16">
    <property type="entry name" value="PROTEIN O-GLCNACASE"/>
    <property type="match status" value="1"/>
</dbReference>
<dbReference type="Gene3D" id="3.20.20.80">
    <property type="entry name" value="Glycosidases"/>
    <property type="match status" value="1"/>
</dbReference>
<comment type="catalytic activity">
    <reaction evidence="4">
        <text>3-O-(N-acetyl-beta-D-glucosaminyl)-L-seryl-[protein] + H2O = N-acetyl-D-glucosamine + L-seryl-[protein]</text>
        <dbReference type="Rhea" id="RHEA:48876"/>
        <dbReference type="Rhea" id="RHEA-COMP:9863"/>
        <dbReference type="Rhea" id="RHEA-COMP:12251"/>
        <dbReference type="ChEBI" id="CHEBI:15377"/>
        <dbReference type="ChEBI" id="CHEBI:29999"/>
        <dbReference type="ChEBI" id="CHEBI:90838"/>
        <dbReference type="ChEBI" id="CHEBI:506227"/>
        <dbReference type="EC" id="3.2.1.169"/>
    </reaction>
</comment>
<dbReference type="Proteomes" id="UP001292094">
    <property type="component" value="Unassembled WGS sequence"/>
</dbReference>
<dbReference type="EMBL" id="JAWZYT010000854">
    <property type="protein sequence ID" value="KAK4318200.1"/>
    <property type="molecule type" value="Genomic_DNA"/>
</dbReference>
<dbReference type="Pfam" id="PF07555">
    <property type="entry name" value="NAGidase"/>
    <property type="match status" value="1"/>
</dbReference>
<reference evidence="10" key="1">
    <citation type="submission" date="2023-11" db="EMBL/GenBank/DDBJ databases">
        <title>Genome assemblies of two species of porcelain crab, Petrolisthes cinctipes and Petrolisthes manimaculis (Anomura: Porcellanidae).</title>
        <authorList>
            <person name="Angst P."/>
        </authorList>
    </citation>
    <scope>NUCLEOTIDE SEQUENCE</scope>
    <source>
        <strain evidence="10">PB745_02</strain>
        <tissue evidence="10">Gill</tissue>
    </source>
</reference>
<dbReference type="GO" id="GO:0016231">
    <property type="term" value="F:beta-N-acetylglucosaminidase activity"/>
    <property type="evidence" value="ECO:0007669"/>
    <property type="project" value="TreeGrafter"/>
</dbReference>
<evidence type="ECO:0000313" key="11">
    <source>
        <dbReference type="Proteomes" id="UP001292094"/>
    </source>
</evidence>
<sequence length="910" mass="102142">MADTNRNVVVDNINNLNERKNLVCGVVEGFYGRPWTPEQRKDLFVKQQKWGMNCYLYAPKDDYKHRANWRELYTVEEAEHLTALITEARVHGVVFYYAISPGLDITYSSQKEVAALKRKLEQVAQLGCNAFAILFDDIDPEMSGADKEIFQSFAHAQVSVTNEVFAHLSQPRFMFCPTQYCSTRAVPNVQTSEYLNTIGQKLAPEVDIMWTGPKVISKILTVEHIREVTEVMRRPPVIWDNLHANDYDQARLFLGPYCGRSPDLIPLLRGVVTNPNCEYGPNFIAIHTLAQWSRSSALTSCDNNDAVSADIRLETEGDDASDECPTGLSPSTYHPRRALRMALEEWLIEFNRPVAAIGTIQQPQIPTPVPILPSVNTCMSLTSTTLATPGIPQPNINILADAVQDTTFTVAMNPVMNSLVSENKVVVEAAQEEADTASTVSQDASSTSGVEPMDCNPSPATSPPHNEDSMMVENGENSKEESTEESTTPVIETTTQEEPTATAKSSLTLPLDSTLDNSDDLTVDDLQLLTDLFYLPYEHGKQGINIMNEFNWLKINSHLVIDQKKDDVDSKPEVQEWFDRAAKFDEIAKGVKRMANRLNKVKNRSLLYDVYPYIWDMNGVVLLLNSYISWLALGQVSPLVSNYVHGNYTWFSKGWREVFMSGDQEPWIFRGGLTAELQRLIPVDASNDLFVYKAPDVPTRHTYIIRPYVPDDQEKLYQLILRTSDDRRDGSTLYAAHPNLPGELAVGSYLEALKDDTVKDVIVMVVEDDWGDLMAYGLVTCDPVEHTSREADYRQQIRDKYPKVTREEGVMLTPSEELLLQLYCEPQAPPKALIASYPVTVTLGSHMSITDESISKRLLTCMLAAIRARGIFGGHCSVNVGEKQTLEHYSRHGFLEITTQSTTLYLGRSF</sequence>
<evidence type="ECO:0000313" key="10">
    <source>
        <dbReference type="EMBL" id="KAK4318200.1"/>
    </source>
</evidence>
<evidence type="ECO:0000256" key="1">
    <source>
        <dbReference type="ARBA" id="ARBA00022801"/>
    </source>
</evidence>
<dbReference type="FunFam" id="3.20.20.80:FF:000009">
    <property type="entry name" value="O-GlcNAcase BT_4395"/>
    <property type="match status" value="1"/>
</dbReference>
<evidence type="ECO:0000256" key="5">
    <source>
        <dbReference type="ARBA" id="ARBA00052136"/>
    </source>
</evidence>
<feature type="compositionally biased region" description="Polar residues" evidence="8">
    <location>
        <begin position="436"/>
        <end position="449"/>
    </location>
</feature>
<feature type="domain" description="GH84" evidence="9">
    <location>
        <begin position="22"/>
        <end position="297"/>
    </location>
</feature>
<protein>
    <recommendedName>
        <fullName evidence="6">protein O-GlcNAcase</fullName>
        <ecNumber evidence="6">3.2.1.169</ecNumber>
    </recommendedName>
    <alternativeName>
        <fullName evidence="3">Beta-N-acetylhexosaminidase</fullName>
    </alternativeName>
    <alternativeName>
        <fullName evidence="7">Beta-hexosaminidase</fullName>
    </alternativeName>
</protein>
<comment type="catalytic activity">
    <reaction evidence="5">
        <text>3-O-(N-acetyl-beta-D-glucosaminyl)-L-threonyl-[protein] + H2O = L-threonyl-[protein] + N-acetyl-D-glucosamine</text>
        <dbReference type="Rhea" id="RHEA:48892"/>
        <dbReference type="Rhea" id="RHEA-COMP:11060"/>
        <dbReference type="Rhea" id="RHEA-COMP:12252"/>
        <dbReference type="ChEBI" id="CHEBI:15377"/>
        <dbReference type="ChEBI" id="CHEBI:30013"/>
        <dbReference type="ChEBI" id="CHEBI:90840"/>
        <dbReference type="ChEBI" id="CHEBI:506227"/>
        <dbReference type="EC" id="3.2.1.169"/>
    </reaction>
</comment>
<keyword evidence="2" id="KW-0326">Glycosidase</keyword>
<comment type="caution">
    <text evidence="10">The sequence shown here is derived from an EMBL/GenBank/DDBJ whole genome shotgun (WGS) entry which is preliminary data.</text>
</comment>
<feature type="region of interest" description="Disordered" evidence="8">
    <location>
        <begin position="431"/>
        <end position="505"/>
    </location>
</feature>
<dbReference type="GO" id="GO:0009100">
    <property type="term" value="P:glycoprotein metabolic process"/>
    <property type="evidence" value="ECO:0007669"/>
    <property type="project" value="TreeGrafter"/>
</dbReference>
<feature type="compositionally biased region" description="Low complexity" evidence="8">
    <location>
        <begin position="485"/>
        <end position="505"/>
    </location>
</feature>
<dbReference type="SUPFAM" id="SSF51445">
    <property type="entry name" value="(Trans)glycosidases"/>
    <property type="match status" value="1"/>
</dbReference>
<organism evidence="10 11">
    <name type="scientific">Petrolisthes manimaculis</name>
    <dbReference type="NCBI Taxonomy" id="1843537"/>
    <lineage>
        <taxon>Eukaryota</taxon>
        <taxon>Metazoa</taxon>
        <taxon>Ecdysozoa</taxon>
        <taxon>Arthropoda</taxon>
        <taxon>Crustacea</taxon>
        <taxon>Multicrustacea</taxon>
        <taxon>Malacostraca</taxon>
        <taxon>Eumalacostraca</taxon>
        <taxon>Eucarida</taxon>
        <taxon>Decapoda</taxon>
        <taxon>Pleocyemata</taxon>
        <taxon>Anomura</taxon>
        <taxon>Galatheoidea</taxon>
        <taxon>Porcellanidae</taxon>
        <taxon>Petrolisthes</taxon>
    </lineage>
</organism>
<evidence type="ECO:0000256" key="3">
    <source>
        <dbReference type="ARBA" id="ARBA00030512"/>
    </source>
</evidence>
<evidence type="ECO:0000256" key="7">
    <source>
        <dbReference type="ARBA" id="ARBA00076634"/>
    </source>
</evidence>
<accession>A0AAE1UGC6</accession>
<evidence type="ECO:0000256" key="8">
    <source>
        <dbReference type="SAM" id="MobiDB-lite"/>
    </source>
</evidence>
<evidence type="ECO:0000256" key="6">
    <source>
        <dbReference type="ARBA" id="ARBA00066938"/>
    </source>
</evidence>
<dbReference type="Gene3D" id="1.20.58.240">
    <property type="entry name" value="STAT, domain 1"/>
    <property type="match status" value="1"/>
</dbReference>
<dbReference type="InterPro" id="IPR017853">
    <property type="entry name" value="GH"/>
</dbReference>
<dbReference type="EC" id="3.2.1.169" evidence="6"/>
<dbReference type="GO" id="GO:0102571">
    <property type="term" value="F:[protein]-3-O-(N-acetyl-D-glucosaminyl)-L-serine/L-threonine O-N-acetyl-alpha-D-glucosaminase activity"/>
    <property type="evidence" value="ECO:0007669"/>
    <property type="project" value="UniProtKB-EC"/>
</dbReference>
<evidence type="ECO:0000259" key="9">
    <source>
        <dbReference type="PROSITE" id="PS52009"/>
    </source>
</evidence>
<evidence type="ECO:0000256" key="4">
    <source>
        <dbReference type="ARBA" id="ARBA00050933"/>
    </source>
</evidence>
<proteinExistence type="predicted"/>